<dbReference type="Gene3D" id="1.10.630.10">
    <property type="entry name" value="Cytochrome P450"/>
    <property type="match status" value="2"/>
</dbReference>
<comment type="cofactor">
    <cofactor evidence="1 7">
        <name>heme</name>
        <dbReference type="ChEBI" id="CHEBI:30413"/>
    </cofactor>
</comment>
<accession>A0AAE0INW7</accession>
<sequence>MEAISAWIGRLPVSPTVAVAVVSSAILAVMLSWPSSRSTGKQPPVLRGTIPYVSNTVRYLTNAGAFLDRVCDQLEKTKSNIIKFHVGFTPRCIVTGVSNVQKVLAMSPEVLDVNFLMLRMMEAHWGVSPTELGKFANDHSGRGKVPFPGTEHTPDDKRYWHGHDRLYIDFLTNRKHSDALAETFYRLFSERLGKLHPHVGGEWATVNLFEFLKANMAESAIVSMFGSRLVELNPGLIEAYWDFDTIAGHLAWGLPNFLQRRPLAIKARLHEMTRKHIDSAWEHFDWNGPDAKATWDPHWGSQLSRESARWLCQGGFSDHATAGHTLATLFGLNGNTVSSLYVEIMRLHVSLNITRQAKQALELDGYAIEKGALVQTCSQVAHYDEAVWAVDGHPASEFWAWRHVKEVEVADEEGSGGGFVMCPGRHFAKQQILLVVAVLVTKFDIELVEWTNHDGSASDRPALDDRRYAGFVAMSPDREMKIRWRRRW</sequence>
<evidence type="ECO:0000313" key="9">
    <source>
        <dbReference type="EMBL" id="KAK3328242.1"/>
    </source>
</evidence>
<dbReference type="PANTHER" id="PTHR24304">
    <property type="entry name" value="CYTOCHROME P450 FAMILY 7"/>
    <property type="match status" value="1"/>
</dbReference>
<keyword evidence="8" id="KW-1133">Transmembrane helix</keyword>
<evidence type="ECO:0000256" key="8">
    <source>
        <dbReference type="SAM" id="Phobius"/>
    </source>
</evidence>
<evidence type="ECO:0000313" key="10">
    <source>
        <dbReference type="Proteomes" id="UP001286456"/>
    </source>
</evidence>
<keyword evidence="8" id="KW-0472">Membrane</keyword>
<dbReference type="AlphaFoldDB" id="A0AAE0INW7"/>
<dbReference type="GO" id="GO:0005506">
    <property type="term" value="F:iron ion binding"/>
    <property type="evidence" value="ECO:0007669"/>
    <property type="project" value="InterPro"/>
</dbReference>
<keyword evidence="6" id="KW-0503">Monooxygenase</keyword>
<evidence type="ECO:0000256" key="4">
    <source>
        <dbReference type="ARBA" id="ARBA00022723"/>
    </source>
</evidence>
<protein>
    <submittedName>
        <fullName evidence="9">Cytochrome P450</fullName>
    </submittedName>
</protein>
<evidence type="ECO:0000256" key="3">
    <source>
        <dbReference type="ARBA" id="ARBA00022617"/>
    </source>
</evidence>
<dbReference type="SUPFAM" id="SSF48264">
    <property type="entry name" value="Cytochrome P450"/>
    <property type="match status" value="1"/>
</dbReference>
<evidence type="ECO:0000256" key="7">
    <source>
        <dbReference type="PIRSR" id="PIRSR602403-1"/>
    </source>
</evidence>
<comment type="similarity">
    <text evidence="2">Belongs to the cytochrome P450 family.</text>
</comment>
<evidence type="ECO:0000256" key="5">
    <source>
        <dbReference type="ARBA" id="ARBA00023004"/>
    </source>
</evidence>
<evidence type="ECO:0000256" key="6">
    <source>
        <dbReference type="ARBA" id="ARBA00023033"/>
    </source>
</evidence>
<feature type="transmembrane region" description="Helical" evidence="8">
    <location>
        <begin position="12"/>
        <end position="33"/>
    </location>
</feature>
<keyword evidence="6" id="KW-0560">Oxidoreductase</keyword>
<comment type="caution">
    <text evidence="9">The sequence shown here is derived from an EMBL/GenBank/DDBJ whole genome shotgun (WGS) entry which is preliminary data.</text>
</comment>
<dbReference type="EMBL" id="JAUEPO010000003">
    <property type="protein sequence ID" value="KAK3328242.1"/>
    <property type="molecule type" value="Genomic_DNA"/>
</dbReference>
<keyword evidence="3 7" id="KW-0349">Heme</keyword>
<evidence type="ECO:0000256" key="1">
    <source>
        <dbReference type="ARBA" id="ARBA00001971"/>
    </source>
</evidence>
<dbReference type="InterPro" id="IPR002403">
    <property type="entry name" value="Cyt_P450_E_grp-IV"/>
</dbReference>
<gene>
    <name evidence="9" type="ORF">B0T19DRAFT_485178</name>
</gene>
<dbReference type="InterPro" id="IPR050529">
    <property type="entry name" value="CYP450_sterol_14alpha_dmase"/>
</dbReference>
<keyword evidence="5 7" id="KW-0408">Iron</keyword>
<name>A0AAE0INW7_9PEZI</name>
<dbReference type="GO" id="GO:0016705">
    <property type="term" value="F:oxidoreductase activity, acting on paired donors, with incorporation or reduction of molecular oxygen"/>
    <property type="evidence" value="ECO:0007669"/>
    <property type="project" value="InterPro"/>
</dbReference>
<organism evidence="9 10">
    <name type="scientific">Cercophora scortea</name>
    <dbReference type="NCBI Taxonomy" id="314031"/>
    <lineage>
        <taxon>Eukaryota</taxon>
        <taxon>Fungi</taxon>
        <taxon>Dikarya</taxon>
        <taxon>Ascomycota</taxon>
        <taxon>Pezizomycotina</taxon>
        <taxon>Sordariomycetes</taxon>
        <taxon>Sordariomycetidae</taxon>
        <taxon>Sordariales</taxon>
        <taxon>Lasiosphaeriaceae</taxon>
        <taxon>Cercophora</taxon>
    </lineage>
</organism>
<dbReference type="Pfam" id="PF00067">
    <property type="entry name" value="p450"/>
    <property type="match status" value="1"/>
</dbReference>
<dbReference type="InterPro" id="IPR001128">
    <property type="entry name" value="Cyt_P450"/>
</dbReference>
<keyword evidence="10" id="KW-1185">Reference proteome</keyword>
<dbReference type="PRINTS" id="PR00465">
    <property type="entry name" value="EP450IV"/>
</dbReference>
<dbReference type="InterPro" id="IPR036396">
    <property type="entry name" value="Cyt_P450_sf"/>
</dbReference>
<dbReference type="GO" id="GO:0020037">
    <property type="term" value="F:heme binding"/>
    <property type="evidence" value="ECO:0007669"/>
    <property type="project" value="InterPro"/>
</dbReference>
<dbReference type="Proteomes" id="UP001286456">
    <property type="component" value="Unassembled WGS sequence"/>
</dbReference>
<keyword evidence="8" id="KW-0812">Transmembrane</keyword>
<keyword evidence="4 7" id="KW-0479">Metal-binding</keyword>
<reference evidence="9" key="1">
    <citation type="journal article" date="2023" name="Mol. Phylogenet. Evol.">
        <title>Genome-scale phylogeny and comparative genomics of the fungal order Sordariales.</title>
        <authorList>
            <person name="Hensen N."/>
            <person name="Bonometti L."/>
            <person name="Westerberg I."/>
            <person name="Brannstrom I.O."/>
            <person name="Guillou S."/>
            <person name="Cros-Aarteil S."/>
            <person name="Calhoun S."/>
            <person name="Haridas S."/>
            <person name="Kuo A."/>
            <person name="Mondo S."/>
            <person name="Pangilinan J."/>
            <person name="Riley R."/>
            <person name="LaButti K."/>
            <person name="Andreopoulos B."/>
            <person name="Lipzen A."/>
            <person name="Chen C."/>
            <person name="Yan M."/>
            <person name="Daum C."/>
            <person name="Ng V."/>
            <person name="Clum A."/>
            <person name="Steindorff A."/>
            <person name="Ohm R.A."/>
            <person name="Martin F."/>
            <person name="Silar P."/>
            <person name="Natvig D.O."/>
            <person name="Lalanne C."/>
            <person name="Gautier V."/>
            <person name="Ament-Velasquez S.L."/>
            <person name="Kruys A."/>
            <person name="Hutchinson M.I."/>
            <person name="Powell A.J."/>
            <person name="Barry K."/>
            <person name="Miller A.N."/>
            <person name="Grigoriev I.V."/>
            <person name="Debuchy R."/>
            <person name="Gladieux P."/>
            <person name="Hiltunen Thoren M."/>
            <person name="Johannesson H."/>
        </authorList>
    </citation>
    <scope>NUCLEOTIDE SEQUENCE</scope>
    <source>
        <strain evidence="9">SMH4131-1</strain>
    </source>
</reference>
<feature type="binding site" description="axial binding residue" evidence="7">
    <location>
        <position position="422"/>
    </location>
    <ligand>
        <name>heme</name>
        <dbReference type="ChEBI" id="CHEBI:30413"/>
    </ligand>
    <ligandPart>
        <name>Fe</name>
        <dbReference type="ChEBI" id="CHEBI:18248"/>
    </ligandPart>
</feature>
<reference evidence="9" key="2">
    <citation type="submission" date="2023-06" db="EMBL/GenBank/DDBJ databases">
        <authorList>
            <consortium name="Lawrence Berkeley National Laboratory"/>
            <person name="Haridas S."/>
            <person name="Hensen N."/>
            <person name="Bonometti L."/>
            <person name="Westerberg I."/>
            <person name="Brannstrom I.O."/>
            <person name="Guillou S."/>
            <person name="Cros-Aarteil S."/>
            <person name="Calhoun S."/>
            <person name="Kuo A."/>
            <person name="Mondo S."/>
            <person name="Pangilinan J."/>
            <person name="Riley R."/>
            <person name="Labutti K."/>
            <person name="Andreopoulos B."/>
            <person name="Lipzen A."/>
            <person name="Chen C."/>
            <person name="Yanf M."/>
            <person name="Daum C."/>
            <person name="Ng V."/>
            <person name="Clum A."/>
            <person name="Steindorff A."/>
            <person name="Ohm R."/>
            <person name="Martin F."/>
            <person name="Silar P."/>
            <person name="Natvig D."/>
            <person name="Lalanne C."/>
            <person name="Gautier V."/>
            <person name="Ament-Velasquez S.L."/>
            <person name="Kruys A."/>
            <person name="Hutchinson M.I."/>
            <person name="Powell A.J."/>
            <person name="Barry K."/>
            <person name="Miller A.N."/>
            <person name="Grigoriev I.V."/>
            <person name="Debuchy R."/>
            <person name="Gladieux P."/>
            <person name="Thoren M.H."/>
            <person name="Johannesson H."/>
        </authorList>
    </citation>
    <scope>NUCLEOTIDE SEQUENCE</scope>
    <source>
        <strain evidence="9">SMH4131-1</strain>
    </source>
</reference>
<proteinExistence type="inferred from homology"/>
<dbReference type="PANTHER" id="PTHR24304:SF2">
    <property type="entry name" value="24-HYDROXYCHOLESTEROL 7-ALPHA-HYDROXYLASE"/>
    <property type="match status" value="1"/>
</dbReference>
<evidence type="ECO:0000256" key="2">
    <source>
        <dbReference type="ARBA" id="ARBA00010617"/>
    </source>
</evidence>
<dbReference type="GO" id="GO:0008395">
    <property type="term" value="F:steroid hydroxylase activity"/>
    <property type="evidence" value="ECO:0007669"/>
    <property type="project" value="TreeGrafter"/>
</dbReference>